<organism evidence="2 3">
    <name type="scientific">Paramaledivibacter caminithermalis (strain DSM 15212 / CIP 107654 / DViRD3)</name>
    <name type="common">Clostridium caminithermale</name>
    <dbReference type="NCBI Taxonomy" id="1121301"/>
    <lineage>
        <taxon>Bacteria</taxon>
        <taxon>Bacillati</taxon>
        <taxon>Bacillota</taxon>
        <taxon>Clostridia</taxon>
        <taxon>Peptostreptococcales</taxon>
        <taxon>Caminicellaceae</taxon>
        <taxon>Paramaledivibacter</taxon>
    </lineage>
</organism>
<proteinExistence type="predicted"/>
<dbReference type="Gene3D" id="3.20.80.10">
    <property type="entry name" value="Regulatory factor, effector binding domain"/>
    <property type="match status" value="1"/>
</dbReference>
<evidence type="ECO:0000313" key="3">
    <source>
        <dbReference type="Proteomes" id="UP000184465"/>
    </source>
</evidence>
<name>A0A1M6T665_PARC5</name>
<evidence type="ECO:0000313" key="2">
    <source>
        <dbReference type="EMBL" id="SHK52453.1"/>
    </source>
</evidence>
<dbReference type="AlphaFoldDB" id="A0A1M6T665"/>
<feature type="domain" description="GyrI-like small molecule binding" evidence="1">
    <location>
        <begin position="1"/>
        <end position="45"/>
    </location>
</feature>
<keyword evidence="3" id="KW-1185">Reference proteome</keyword>
<reference evidence="2 3" key="1">
    <citation type="submission" date="2016-11" db="EMBL/GenBank/DDBJ databases">
        <authorList>
            <person name="Jaros S."/>
            <person name="Januszkiewicz K."/>
            <person name="Wedrychowicz H."/>
        </authorList>
    </citation>
    <scope>NUCLEOTIDE SEQUENCE [LARGE SCALE GENOMIC DNA]</scope>
    <source>
        <strain evidence="2 3">DSM 15212</strain>
    </source>
</reference>
<protein>
    <submittedName>
        <fullName evidence="2">GyrI-like small molecule binding domain-containing protein</fullName>
    </submittedName>
</protein>
<dbReference type="Proteomes" id="UP000184465">
    <property type="component" value="Unassembled WGS sequence"/>
</dbReference>
<feature type="non-terminal residue" evidence="2">
    <location>
        <position position="1"/>
    </location>
</feature>
<dbReference type="SUPFAM" id="SSF55136">
    <property type="entry name" value="Probable bacterial effector-binding domain"/>
    <property type="match status" value="1"/>
</dbReference>
<dbReference type="EMBL" id="FRAG01000081">
    <property type="protein sequence ID" value="SHK52453.1"/>
    <property type="molecule type" value="Genomic_DNA"/>
</dbReference>
<dbReference type="Pfam" id="PF06445">
    <property type="entry name" value="GyrI-like"/>
    <property type="match status" value="1"/>
</dbReference>
<evidence type="ECO:0000259" key="1">
    <source>
        <dbReference type="Pfam" id="PF06445"/>
    </source>
</evidence>
<dbReference type="InterPro" id="IPR029442">
    <property type="entry name" value="GyrI-like"/>
</dbReference>
<accession>A0A1M6T665</accession>
<dbReference type="InterPro" id="IPR011256">
    <property type="entry name" value="Reg_factor_effector_dom_sf"/>
</dbReference>
<gene>
    <name evidence="2" type="ORF">SAMN02745912_03573</name>
</gene>
<sequence>WKRIYSEWFPATGYEHSGGPEIELYPNEGLCPSDDDYRCEVWIPIIKK</sequence>